<dbReference type="STRING" id="78915.A0A4P9XW40"/>
<evidence type="ECO:0000313" key="4">
    <source>
        <dbReference type="EMBL" id="RKP09811.1"/>
    </source>
</evidence>
<feature type="compositionally biased region" description="Gly residues" evidence="3">
    <location>
        <begin position="326"/>
        <end position="335"/>
    </location>
</feature>
<dbReference type="Proteomes" id="UP000271241">
    <property type="component" value="Unassembled WGS sequence"/>
</dbReference>
<dbReference type="Pfam" id="PF00071">
    <property type="entry name" value="Ras"/>
    <property type="match status" value="1"/>
</dbReference>
<evidence type="ECO:0000256" key="1">
    <source>
        <dbReference type="ARBA" id="ARBA00022741"/>
    </source>
</evidence>
<keyword evidence="1" id="KW-0547">Nucleotide-binding</keyword>
<feature type="compositionally biased region" description="Low complexity" evidence="3">
    <location>
        <begin position="142"/>
        <end position="159"/>
    </location>
</feature>
<feature type="region of interest" description="Disordered" evidence="3">
    <location>
        <begin position="314"/>
        <end position="335"/>
    </location>
</feature>
<gene>
    <name evidence="4" type="ORF">THASP1DRAFT_28398</name>
</gene>
<dbReference type="SUPFAM" id="SSF52540">
    <property type="entry name" value="P-loop containing nucleoside triphosphate hydrolases"/>
    <property type="match status" value="1"/>
</dbReference>
<keyword evidence="2" id="KW-0342">GTP-binding</keyword>
<sequence>MNLSPSAPRTIETGDRARVLVLGDRGVGKSSLVHMLCHQEPLRDPRATIGFHADVKAYEHRRKRYWIEMLEVAGAGKHSAARRCLYGQADGVILVHDPANKRSYEHLWRWMSEATEAGAFRDTATAAAHDIGPFSPTLQSVTVTGGTSNSATTGASFAGNGANGLQPRRPTTPGHEMDARAATSTESPVPVLVVGTKADLMGQSARRRRSSIVEELGGDYVHLCTLAGSNFASNSPTMERVDAFFDRVIERKFFIHMLGQPPAQPQLLASANAQAHASQASSYFSHASNPFAVARHFDQVNVGPAPTRGHNVFTAGRPSHQATGDGSTGGSGVGGASALSAALAASSHGARGGGGGGGLFISGAGTKFDPPEEKRRRVAAPVNVGSSGATDSFTMPTEAHGATVLAGRRSPRLFIPPGAVRFGSSPPASAAPLDGQVRTGSPPFRNPQMFASHDTPAHPGSPHFRSSPMQTHFSRSPTSGQDPGNTMLPPGSPPLGQAHPIHRAGSPIFRHTPPSFR</sequence>
<evidence type="ECO:0008006" key="6">
    <source>
        <dbReference type="Google" id="ProtNLM"/>
    </source>
</evidence>
<feature type="region of interest" description="Disordered" evidence="3">
    <location>
        <begin position="450"/>
        <end position="517"/>
    </location>
</feature>
<evidence type="ECO:0000256" key="2">
    <source>
        <dbReference type="ARBA" id="ARBA00023134"/>
    </source>
</evidence>
<dbReference type="GO" id="GO:0003924">
    <property type="term" value="F:GTPase activity"/>
    <property type="evidence" value="ECO:0007669"/>
    <property type="project" value="InterPro"/>
</dbReference>
<dbReference type="PRINTS" id="PR00449">
    <property type="entry name" value="RASTRNSFRMNG"/>
</dbReference>
<dbReference type="PROSITE" id="PS51419">
    <property type="entry name" value="RAB"/>
    <property type="match status" value="1"/>
</dbReference>
<name>A0A4P9XW40_9FUNG</name>
<dbReference type="Gene3D" id="3.40.50.300">
    <property type="entry name" value="P-loop containing nucleotide triphosphate hydrolases"/>
    <property type="match status" value="1"/>
</dbReference>
<dbReference type="InterPro" id="IPR001806">
    <property type="entry name" value="Small_GTPase"/>
</dbReference>
<keyword evidence="5" id="KW-1185">Reference proteome</keyword>
<dbReference type="InterPro" id="IPR027417">
    <property type="entry name" value="P-loop_NTPase"/>
</dbReference>
<dbReference type="GO" id="GO:0005525">
    <property type="term" value="F:GTP binding"/>
    <property type="evidence" value="ECO:0007669"/>
    <property type="project" value="UniProtKB-KW"/>
</dbReference>
<evidence type="ECO:0000313" key="5">
    <source>
        <dbReference type="Proteomes" id="UP000271241"/>
    </source>
</evidence>
<dbReference type="EMBL" id="KZ992487">
    <property type="protein sequence ID" value="RKP09811.1"/>
    <property type="molecule type" value="Genomic_DNA"/>
</dbReference>
<evidence type="ECO:0000256" key="3">
    <source>
        <dbReference type="SAM" id="MobiDB-lite"/>
    </source>
</evidence>
<feature type="region of interest" description="Disordered" evidence="3">
    <location>
        <begin position="142"/>
        <end position="187"/>
    </location>
</feature>
<reference evidence="5" key="1">
    <citation type="journal article" date="2018" name="Nat. Microbiol.">
        <title>Leveraging single-cell genomics to expand the fungal tree of life.</title>
        <authorList>
            <person name="Ahrendt S.R."/>
            <person name="Quandt C.A."/>
            <person name="Ciobanu D."/>
            <person name="Clum A."/>
            <person name="Salamov A."/>
            <person name="Andreopoulos B."/>
            <person name="Cheng J.F."/>
            <person name="Woyke T."/>
            <person name="Pelin A."/>
            <person name="Henrissat B."/>
            <person name="Reynolds N.K."/>
            <person name="Benny G.L."/>
            <person name="Smith M.E."/>
            <person name="James T.Y."/>
            <person name="Grigoriev I.V."/>
        </authorList>
    </citation>
    <scope>NUCLEOTIDE SEQUENCE [LARGE SCALE GENOMIC DNA]</scope>
    <source>
        <strain evidence="5">RSA 1356</strain>
    </source>
</reference>
<accession>A0A4P9XW40</accession>
<feature type="compositionally biased region" description="Polar residues" evidence="3">
    <location>
        <begin position="467"/>
        <end position="484"/>
    </location>
</feature>
<dbReference type="AlphaFoldDB" id="A0A4P9XW40"/>
<proteinExistence type="predicted"/>
<dbReference type="OrthoDB" id="8954335at2759"/>
<protein>
    <recommendedName>
        <fullName evidence="6">P-loop containing nucleoside triphosphate hydrolase protein</fullName>
    </recommendedName>
</protein>
<organism evidence="4 5">
    <name type="scientific">Thamnocephalis sphaerospora</name>
    <dbReference type="NCBI Taxonomy" id="78915"/>
    <lineage>
        <taxon>Eukaryota</taxon>
        <taxon>Fungi</taxon>
        <taxon>Fungi incertae sedis</taxon>
        <taxon>Zoopagomycota</taxon>
        <taxon>Zoopagomycotina</taxon>
        <taxon>Zoopagomycetes</taxon>
        <taxon>Zoopagales</taxon>
        <taxon>Sigmoideomycetaceae</taxon>
        <taxon>Thamnocephalis</taxon>
    </lineage>
</organism>
<dbReference type="PANTHER" id="PTHR24073">
    <property type="entry name" value="DRAB5-RELATED"/>
    <property type="match status" value="1"/>
</dbReference>